<dbReference type="InterPro" id="IPR005828">
    <property type="entry name" value="MFS_sugar_transport-like"/>
</dbReference>
<keyword evidence="6 9" id="KW-0472">Membrane</keyword>
<dbReference type="Proteomes" id="UP001174909">
    <property type="component" value="Unassembled WGS sequence"/>
</dbReference>
<evidence type="ECO:0000256" key="1">
    <source>
        <dbReference type="ARBA" id="ARBA00004141"/>
    </source>
</evidence>
<evidence type="ECO:0000256" key="5">
    <source>
        <dbReference type="ARBA" id="ARBA00022989"/>
    </source>
</evidence>
<keyword evidence="3 7" id="KW-0813">Transport</keyword>
<evidence type="ECO:0000256" key="4">
    <source>
        <dbReference type="ARBA" id="ARBA00022692"/>
    </source>
</evidence>
<reference evidence="11" key="1">
    <citation type="submission" date="2023-03" db="EMBL/GenBank/DDBJ databases">
        <authorList>
            <person name="Steffen K."/>
            <person name="Cardenas P."/>
        </authorList>
    </citation>
    <scope>NUCLEOTIDE SEQUENCE</scope>
</reference>
<feature type="transmembrane region" description="Helical" evidence="9">
    <location>
        <begin position="338"/>
        <end position="361"/>
    </location>
</feature>
<dbReference type="InterPro" id="IPR005829">
    <property type="entry name" value="Sugar_transporter_CS"/>
</dbReference>
<dbReference type="EMBL" id="CASHTH010001413">
    <property type="protein sequence ID" value="CAI8015005.1"/>
    <property type="molecule type" value="Genomic_DNA"/>
</dbReference>
<evidence type="ECO:0000256" key="2">
    <source>
        <dbReference type="ARBA" id="ARBA00010992"/>
    </source>
</evidence>
<evidence type="ECO:0000256" key="7">
    <source>
        <dbReference type="RuleBase" id="RU003346"/>
    </source>
</evidence>
<keyword evidence="5 9" id="KW-1133">Transmembrane helix</keyword>
<feature type="transmembrane region" description="Helical" evidence="9">
    <location>
        <begin position="125"/>
        <end position="144"/>
    </location>
</feature>
<protein>
    <submittedName>
        <fullName evidence="11">Proton myo-inositol cotransporter</fullName>
    </submittedName>
</protein>
<evidence type="ECO:0000313" key="12">
    <source>
        <dbReference type="Proteomes" id="UP001174909"/>
    </source>
</evidence>
<feature type="transmembrane region" description="Helical" evidence="9">
    <location>
        <begin position="300"/>
        <end position="323"/>
    </location>
</feature>
<dbReference type="PROSITE" id="PS50850">
    <property type="entry name" value="MFS"/>
    <property type="match status" value="1"/>
</dbReference>
<dbReference type="PANTHER" id="PTHR48020">
    <property type="entry name" value="PROTON MYO-INOSITOL COTRANSPORTER"/>
    <property type="match status" value="1"/>
</dbReference>
<comment type="subcellular location">
    <subcellularLocation>
        <location evidence="1">Membrane</location>
        <topology evidence="1">Multi-pass membrane protein</topology>
    </subcellularLocation>
</comment>
<dbReference type="PROSITE" id="PS00217">
    <property type="entry name" value="SUGAR_TRANSPORT_2"/>
    <property type="match status" value="1"/>
</dbReference>
<organism evidence="11 12">
    <name type="scientific">Geodia barretti</name>
    <name type="common">Barrett's horny sponge</name>
    <dbReference type="NCBI Taxonomy" id="519541"/>
    <lineage>
        <taxon>Eukaryota</taxon>
        <taxon>Metazoa</taxon>
        <taxon>Porifera</taxon>
        <taxon>Demospongiae</taxon>
        <taxon>Heteroscleromorpha</taxon>
        <taxon>Tetractinellida</taxon>
        <taxon>Astrophorina</taxon>
        <taxon>Geodiidae</taxon>
        <taxon>Geodia</taxon>
    </lineage>
</organism>
<sequence>MSVQDKKTNMADPEEDPRDAGSGSESEKEYLLRLPSSSTSSSGTQTYSPCRRLAFLLALTFFSALGGFLFGYDTGVVSGAMLKIREDFNLTAVYQELIVSMTIAGAAIAALLAGPLSDLFGRKPILLLASFVFTIGAVVMSAAPSPMVLLVGRFVVGVGVGLAAMAVPMFISESAPAEMRGKLVVVYISFVTGGQFIATLIDGAFSYLPLHVGWRLMLGLAGVPSLIMFCGLLFMPETPRWLVFHEKIPRARKSLYHLREPKQAEQELQEIIKDYQEYKAQKLAWWQVVVKLFTTRSVRLALVVGCGLQMFQQFGGINTVMYYSASIIQMAGFPDRDAIWLAAIPAFGNFIFTILGLILVDRIGRRKLLLGSSAGVIFSLALLGAAFYVMDVESPEATPRQRDHCDLTSCGACVGNSQCGFCVDHVDDGSFVNGTCTPAEEINREMMSKYRTPNRTCLLYFETTPTDMTNSNFFASEFDTLPGSNSSSDDRERRWFFTSCPNSKLASLTIVVLFIYIAFFAPGMGPLPWTINAEIYPTWARSTAIASPPRSTGCVTSLSP</sequence>
<evidence type="ECO:0000256" key="9">
    <source>
        <dbReference type="SAM" id="Phobius"/>
    </source>
</evidence>
<evidence type="ECO:0000256" key="8">
    <source>
        <dbReference type="SAM" id="MobiDB-lite"/>
    </source>
</evidence>
<evidence type="ECO:0000313" key="11">
    <source>
        <dbReference type="EMBL" id="CAI8015005.1"/>
    </source>
</evidence>
<comment type="similarity">
    <text evidence="2 7">Belongs to the major facilitator superfamily. Sugar transporter (TC 2.A.1.1) family.</text>
</comment>
<keyword evidence="4 9" id="KW-0812">Transmembrane</keyword>
<dbReference type="InterPro" id="IPR020846">
    <property type="entry name" value="MFS_dom"/>
</dbReference>
<dbReference type="NCBIfam" id="TIGR00879">
    <property type="entry name" value="SP"/>
    <property type="match status" value="1"/>
</dbReference>
<accession>A0AA35RNU4</accession>
<feature type="transmembrane region" description="Helical" evidence="9">
    <location>
        <begin position="214"/>
        <end position="235"/>
    </location>
</feature>
<evidence type="ECO:0000259" key="10">
    <source>
        <dbReference type="PROSITE" id="PS50850"/>
    </source>
</evidence>
<feature type="region of interest" description="Disordered" evidence="8">
    <location>
        <begin position="1"/>
        <end position="46"/>
    </location>
</feature>
<gene>
    <name evidence="11" type="ORF">GBAR_LOCUS9351</name>
</gene>
<dbReference type="GO" id="GO:0016324">
    <property type="term" value="C:apical plasma membrane"/>
    <property type="evidence" value="ECO:0007669"/>
    <property type="project" value="TreeGrafter"/>
</dbReference>
<feature type="transmembrane region" description="Helical" evidence="9">
    <location>
        <begin position="368"/>
        <end position="390"/>
    </location>
</feature>
<dbReference type="InterPro" id="IPR003663">
    <property type="entry name" value="Sugar/inositol_transpt"/>
</dbReference>
<keyword evidence="12" id="KW-1185">Reference proteome</keyword>
<feature type="domain" description="Major facilitator superfamily (MFS) profile" evidence="10">
    <location>
        <begin position="59"/>
        <end position="560"/>
    </location>
</feature>
<name>A0AA35RNU4_GEOBA</name>
<dbReference type="Gene3D" id="1.20.1250.20">
    <property type="entry name" value="MFS general substrate transporter like domains"/>
    <property type="match status" value="2"/>
</dbReference>
<feature type="transmembrane region" description="Helical" evidence="9">
    <location>
        <begin position="505"/>
        <end position="522"/>
    </location>
</feature>
<dbReference type="SUPFAM" id="SSF103473">
    <property type="entry name" value="MFS general substrate transporter"/>
    <property type="match status" value="1"/>
</dbReference>
<dbReference type="AlphaFoldDB" id="A0AA35RNU4"/>
<dbReference type="GO" id="GO:0005366">
    <property type="term" value="F:myo-inositol:proton symporter activity"/>
    <property type="evidence" value="ECO:0007669"/>
    <property type="project" value="TreeGrafter"/>
</dbReference>
<feature type="compositionally biased region" description="Low complexity" evidence="8">
    <location>
        <begin position="36"/>
        <end position="46"/>
    </location>
</feature>
<feature type="transmembrane region" description="Helical" evidence="9">
    <location>
        <begin position="150"/>
        <end position="171"/>
    </location>
</feature>
<feature type="transmembrane region" description="Helical" evidence="9">
    <location>
        <begin position="53"/>
        <end position="72"/>
    </location>
</feature>
<dbReference type="InterPro" id="IPR050814">
    <property type="entry name" value="Myo-inositol_Transporter"/>
</dbReference>
<dbReference type="PRINTS" id="PR00171">
    <property type="entry name" value="SUGRTRNSPORT"/>
</dbReference>
<proteinExistence type="inferred from homology"/>
<dbReference type="InterPro" id="IPR036259">
    <property type="entry name" value="MFS_trans_sf"/>
</dbReference>
<comment type="caution">
    <text evidence="11">The sequence shown here is derived from an EMBL/GenBank/DDBJ whole genome shotgun (WGS) entry which is preliminary data.</text>
</comment>
<feature type="transmembrane region" description="Helical" evidence="9">
    <location>
        <begin position="92"/>
        <end position="113"/>
    </location>
</feature>
<dbReference type="PANTHER" id="PTHR48020:SF12">
    <property type="entry name" value="PROTON MYO-INOSITOL COTRANSPORTER"/>
    <property type="match status" value="1"/>
</dbReference>
<evidence type="ECO:0000256" key="6">
    <source>
        <dbReference type="ARBA" id="ARBA00023136"/>
    </source>
</evidence>
<evidence type="ECO:0000256" key="3">
    <source>
        <dbReference type="ARBA" id="ARBA00022448"/>
    </source>
</evidence>
<dbReference type="PROSITE" id="PS00216">
    <property type="entry name" value="SUGAR_TRANSPORT_1"/>
    <property type="match status" value="2"/>
</dbReference>
<dbReference type="Pfam" id="PF00083">
    <property type="entry name" value="Sugar_tr"/>
    <property type="match status" value="2"/>
</dbReference>
<feature type="transmembrane region" description="Helical" evidence="9">
    <location>
        <begin position="183"/>
        <end position="208"/>
    </location>
</feature>